<dbReference type="PANTHER" id="PTHR43300">
    <property type="entry name" value="ACETYLTRANSFERASE"/>
    <property type="match status" value="1"/>
</dbReference>
<feature type="binding site" evidence="5">
    <location>
        <position position="147"/>
    </location>
    <ligand>
        <name>acetyl-CoA</name>
        <dbReference type="ChEBI" id="CHEBI:57288"/>
    </ligand>
</feature>
<dbReference type="InterPro" id="IPR018357">
    <property type="entry name" value="Hexapep_transf_CS"/>
</dbReference>
<feature type="region of interest" description="Disordered" evidence="6">
    <location>
        <begin position="210"/>
        <end position="235"/>
    </location>
</feature>
<dbReference type="InterPro" id="IPR050179">
    <property type="entry name" value="Trans_hexapeptide_repeat"/>
</dbReference>
<gene>
    <name evidence="8" type="ORF">C1H66_05450</name>
</gene>
<evidence type="ECO:0000313" key="8">
    <source>
        <dbReference type="EMBL" id="PMR70724.1"/>
    </source>
</evidence>
<dbReference type="RefSeq" id="WP_102626888.1">
    <property type="nucleotide sequence ID" value="NZ_PDOH01000007.1"/>
</dbReference>
<dbReference type="InterPro" id="IPR011004">
    <property type="entry name" value="Trimer_LpxA-like_sf"/>
</dbReference>
<sequence length="235" mass="23916">MSNRGHLAIFGASGHGKVVADIAMQTGWREVTFFDDAWPDKSCLEHWPVRGGMAVLLNQLSQFDGVMVAIGHNAVRQAKLETLARADARLVTLVHPRATVSPLARLGAGTVVVAGAVINAFAELGMGTIVNTSATVGHDCRFGPGVHVGPGANVAGDVAVGRGSWIGVGAAVRQGVTIGEGVMVGAGAAVVADIADGLTVAGVPARPLAQENATARDDPAVGRRRLGLASPQGRS</sequence>
<dbReference type="AlphaFoldDB" id="A0A2N7TRA4"/>
<dbReference type="OrthoDB" id="9794407at2"/>
<evidence type="ECO:0000259" key="7">
    <source>
        <dbReference type="Pfam" id="PF17836"/>
    </source>
</evidence>
<keyword evidence="9" id="KW-1185">Reference proteome</keyword>
<keyword evidence="2 8" id="KW-0808">Transferase</keyword>
<feature type="binding site" evidence="5">
    <location>
        <begin position="35"/>
        <end position="36"/>
    </location>
    <ligand>
        <name>substrate</name>
    </ligand>
</feature>
<organism evidence="8 9">
    <name type="scientific">Halomonas heilongjiangensis</name>
    <dbReference type="NCBI Taxonomy" id="1387883"/>
    <lineage>
        <taxon>Bacteria</taxon>
        <taxon>Pseudomonadati</taxon>
        <taxon>Pseudomonadota</taxon>
        <taxon>Gammaproteobacteria</taxon>
        <taxon>Oceanospirillales</taxon>
        <taxon>Halomonadaceae</taxon>
        <taxon>Halomonas</taxon>
    </lineage>
</organism>
<keyword evidence="3" id="KW-0677">Repeat</keyword>
<dbReference type="Proteomes" id="UP000235346">
    <property type="component" value="Unassembled WGS sequence"/>
</dbReference>
<evidence type="ECO:0000256" key="3">
    <source>
        <dbReference type="ARBA" id="ARBA00022737"/>
    </source>
</evidence>
<protein>
    <submittedName>
        <fullName evidence="8">Acetyltransferase</fullName>
    </submittedName>
</protein>
<comment type="caution">
    <text evidence="8">The sequence shown here is derived from an EMBL/GenBank/DDBJ whole genome shotgun (WGS) entry which is preliminary data.</text>
</comment>
<dbReference type="InterPro" id="IPR020019">
    <property type="entry name" value="AcTrfase_PglD-like"/>
</dbReference>
<name>A0A2N7TRA4_9GAMM</name>
<dbReference type="CDD" id="cd03360">
    <property type="entry name" value="LbH_AT_putative"/>
    <property type="match status" value="1"/>
</dbReference>
<dbReference type="NCBIfam" id="TIGR03570">
    <property type="entry name" value="NeuD_NnaD"/>
    <property type="match status" value="1"/>
</dbReference>
<proteinExistence type="inferred from homology"/>
<dbReference type="PROSITE" id="PS00101">
    <property type="entry name" value="HEXAPEP_TRANSFERASES"/>
    <property type="match status" value="1"/>
</dbReference>
<feature type="domain" description="PglD N-terminal" evidence="7">
    <location>
        <begin position="7"/>
        <end position="82"/>
    </location>
</feature>
<accession>A0A2N7TRA4</accession>
<evidence type="ECO:0000256" key="1">
    <source>
        <dbReference type="ARBA" id="ARBA00007274"/>
    </source>
</evidence>
<reference evidence="8 9" key="1">
    <citation type="submission" date="2018-01" db="EMBL/GenBank/DDBJ databases">
        <title>Halomonas endophytica sp. nov., isolated from storage liquid in the stems of Populus euphratica.</title>
        <authorList>
            <person name="Chen C."/>
        </authorList>
    </citation>
    <scope>NUCLEOTIDE SEQUENCE [LARGE SCALE GENOMIC DNA]</scope>
    <source>
        <strain evidence="8 9">DSM 26881</strain>
    </source>
</reference>
<evidence type="ECO:0000256" key="6">
    <source>
        <dbReference type="SAM" id="MobiDB-lite"/>
    </source>
</evidence>
<dbReference type="SUPFAM" id="SSF51161">
    <property type="entry name" value="Trimeric LpxA-like enzymes"/>
    <property type="match status" value="1"/>
</dbReference>
<feature type="site" description="Increases basicity of active site His" evidence="4">
    <location>
        <position position="139"/>
    </location>
</feature>
<comment type="similarity">
    <text evidence="1">Belongs to the transferase hexapeptide repeat family.</text>
</comment>
<evidence type="ECO:0000313" key="9">
    <source>
        <dbReference type="Proteomes" id="UP000235346"/>
    </source>
</evidence>
<feature type="binding site" evidence="5">
    <location>
        <position position="71"/>
    </location>
    <ligand>
        <name>substrate</name>
    </ligand>
</feature>
<dbReference type="EMBL" id="PNRE01000025">
    <property type="protein sequence ID" value="PMR70724.1"/>
    <property type="molecule type" value="Genomic_DNA"/>
</dbReference>
<evidence type="ECO:0000256" key="2">
    <source>
        <dbReference type="ARBA" id="ARBA00022679"/>
    </source>
</evidence>
<evidence type="ECO:0000256" key="4">
    <source>
        <dbReference type="PIRSR" id="PIRSR620019-1"/>
    </source>
</evidence>
<dbReference type="Gene3D" id="3.40.50.20">
    <property type="match status" value="1"/>
</dbReference>
<dbReference type="Pfam" id="PF17836">
    <property type="entry name" value="PglD_N"/>
    <property type="match status" value="1"/>
</dbReference>
<evidence type="ECO:0000256" key="5">
    <source>
        <dbReference type="PIRSR" id="PIRSR620019-2"/>
    </source>
</evidence>
<feature type="active site" description="Proton acceptor" evidence="4">
    <location>
        <position position="138"/>
    </location>
</feature>
<dbReference type="GO" id="GO:0016740">
    <property type="term" value="F:transferase activity"/>
    <property type="evidence" value="ECO:0007669"/>
    <property type="project" value="UniProtKB-KW"/>
</dbReference>
<dbReference type="Gene3D" id="2.160.10.10">
    <property type="entry name" value="Hexapeptide repeat proteins"/>
    <property type="match status" value="1"/>
</dbReference>
<feature type="binding site" evidence="5">
    <location>
        <begin position="13"/>
        <end position="15"/>
    </location>
    <ligand>
        <name>substrate</name>
    </ligand>
</feature>
<dbReference type="PANTHER" id="PTHR43300:SF7">
    <property type="entry name" value="UDP-N-ACETYLBACILLOSAMINE N-ACETYLTRANSFERASE"/>
    <property type="match status" value="1"/>
</dbReference>
<dbReference type="InterPro" id="IPR041561">
    <property type="entry name" value="PglD_N"/>
</dbReference>